<accession>A0A6A4IIX4</accession>
<feature type="compositionally biased region" description="Low complexity" evidence="1">
    <location>
        <begin position="46"/>
        <end position="72"/>
    </location>
</feature>
<feature type="compositionally biased region" description="Low complexity" evidence="1">
    <location>
        <begin position="767"/>
        <end position="789"/>
    </location>
</feature>
<dbReference type="PANTHER" id="PTHR43591">
    <property type="entry name" value="METHYLTRANSFERASE"/>
    <property type="match status" value="1"/>
</dbReference>
<evidence type="ECO:0000313" key="4">
    <source>
        <dbReference type="Proteomes" id="UP000799118"/>
    </source>
</evidence>
<reference evidence="3" key="1">
    <citation type="journal article" date="2019" name="Environ. Microbiol.">
        <title>Fungal ecological strategies reflected in gene transcription - a case study of two litter decomposers.</title>
        <authorList>
            <person name="Barbi F."/>
            <person name="Kohler A."/>
            <person name="Barry K."/>
            <person name="Baskaran P."/>
            <person name="Daum C."/>
            <person name="Fauchery L."/>
            <person name="Ihrmark K."/>
            <person name="Kuo A."/>
            <person name="LaButti K."/>
            <person name="Lipzen A."/>
            <person name="Morin E."/>
            <person name="Grigoriev I.V."/>
            <person name="Henrissat B."/>
            <person name="Lindahl B."/>
            <person name="Martin F."/>
        </authorList>
    </citation>
    <scope>NUCLEOTIDE SEQUENCE</scope>
    <source>
        <strain evidence="3">JB14</strain>
    </source>
</reference>
<name>A0A6A4IIX4_9AGAR</name>
<feature type="compositionally biased region" description="Polar residues" evidence="1">
    <location>
        <begin position="715"/>
        <end position="732"/>
    </location>
</feature>
<feature type="region of interest" description="Disordered" evidence="1">
    <location>
        <begin position="353"/>
        <end position="605"/>
    </location>
</feature>
<feature type="compositionally biased region" description="Acidic residues" evidence="1">
    <location>
        <begin position="391"/>
        <end position="417"/>
    </location>
</feature>
<dbReference type="OrthoDB" id="2013972at2759"/>
<dbReference type="GO" id="GO:0008168">
    <property type="term" value="F:methyltransferase activity"/>
    <property type="evidence" value="ECO:0007669"/>
    <property type="project" value="TreeGrafter"/>
</dbReference>
<dbReference type="InterPro" id="IPR029063">
    <property type="entry name" value="SAM-dependent_MTases_sf"/>
</dbReference>
<sequence length="966" mass="106988">MAASTMSNNNALDDFLAPLQPPPRSLSPVRSHYRPFSTIISPPPDSSSAVDASPSKLRRTSGSSSRNRPLSSAFPNMGFLKSNKHKGKEKEKEDSGFFRTLKPKKSMNTLVVLHEEGPPLSSTPPSIYTPSLALSFAESSTAGYSTPGSSSSSSTFIPGTSSSNPNSPAPTISNFDYTDRFEPKENWITRKHRLKLHPYGAEAPYMQSYDSVALSIDRYMHILLRRLNANGTPSFYNYAKHNKHPPTSVLDLGCGQGHWILDAASSWPDAQIVGLDLVDVTLPDVHKIEHLKFVRGNFIRYPLPFPPNSFDLVRIANLSLAIPTDRWEYVLSEVYRVLQVGGRLELIDDAMDTFPYGKETSTPSPRMRPFPHRPNRRTRSSTYRELSSFDSFDDEITPDDDINEDQDGEMKDDDEWEREQPVEEKGAVQSVSILDDSDIEAEVEAREAEQSPVVDDDGSMEYPSSPETSVEADGLFVDVEDSSSASSLQDVEDHPDSKQSSFLQPPSLSSAANRLSIRPLPPRRPLPPIPVSPGPGDLTFAPITKPEDEDDLVTPTKLDITFPTPATVLDSEPTSPLLEEDEPNSPVSPIFISEEEPASSPFARKSLPNGLLVRKTGKHWKLSSTTCLRTSMDAFGSENVRKVPTMHLKLAPPELEDLIPREKWSMFRTRSYSKATELGVPFEDDDDEFSIAKKPTKEKKLKKDKDATLKESTARSRANTTESVDGRSSSESVVIPNALSAKAAGRLGITYTALAAATKSAQTPPDSSSSPVTSVHSNRSSGSVTSVSRLSDEVGRNSYETQTSLEGDGLVPIQQSPGLVLLPSTFIPIPPAELEMHACKHMHTLLSCKPALYDWLLYNEDGSESDCISEEVLRDAFFEYDSFRRQRLNWPSQVAETHTNDYNYRKNIEIPFEGPKSANRNSTFTIDSRTSSTSEVSIGPYNRHDLTHVRTIRVYLAVKMRKLVKN</sequence>
<evidence type="ECO:0000313" key="3">
    <source>
        <dbReference type="EMBL" id="KAE9409188.1"/>
    </source>
</evidence>
<proteinExistence type="predicted"/>
<feature type="region of interest" description="Disordered" evidence="1">
    <location>
        <begin position="1"/>
        <end position="101"/>
    </location>
</feature>
<organism evidence="3 4">
    <name type="scientific">Gymnopus androsaceus JB14</name>
    <dbReference type="NCBI Taxonomy" id="1447944"/>
    <lineage>
        <taxon>Eukaryota</taxon>
        <taxon>Fungi</taxon>
        <taxon>Dikarya</taxon>
        <taxon>Basidiomycota</taxon>
        <taxon>Agaricomycotina</taxon>
        <taxon>Agaricomycetes</taxon>
        <taxon>Agaricomycetidae</taxon>
        <taxon>Agaricales</taxon>
        <taxon>Marasmiineae</taxon>
        <taxon>Omphalotaceae</taxon>
        <taxon>Gymnopus</taxon>
    </lineage>
</organism>
<feature type="compositionally biased region" description="Basic and acidic residues" evidence="1">
    <location>
        <begin position="701"/>
        <end position="714"/>
    </location>
</feature>
<gene>
    <name evidence="3" type="ORF">BT96DRAFT_970148</name>
</gene>
<feature type="compositionally biased region" description="Pro residues" evidence="1">
    <location>
        <begin position="519"/>
        <end position="533"/>
    </location>
</feature>
<dbReference type="Gene3D" id="3.40.50.150">
    <property type="entry name" value="Vaccinia Virus protein VP39"/>
    <property type="match status" value="1"/>
</dbReference>
<dbReference type="SUPFAM" id="SSF53335">
    <property type="entry name" value="S-adenosyl-L-methionine-dependent methyltransferases"/>
    <property type="match status" value="1"/>
</dbReference>
<feature type="domain" description="Methyltransferase" evidence="2">
    <location>
        <begin position="249"/>
        <end position="342"/>
    </location>
</feature>
<feature type="region of interest" description="Disordered" evidence="1">
    <location>
        <begin position="143"/>
        <end position="171"/>
    </location>
</feature>
<protein>
    <recommendedName>
        <fullName evidence="2">Methyltransferase domain-containing protein</fullName>
    </recommendedName>
</protein>
<feature type="compositionally biased region" description="Polar residues" evidence="1">
    <location>
        <begin position="380"/>
        <end position="390"/>
    </location>
</feature>
<dbReference type="CDD" id="cd02440">
    <property type="entry name" value="AdoMet_MTases"/>
    <property type="match status" value="1"/>
</dbReference>
<evidence type="ECO:0000256" key="1">
    <source>
        <dbReference type="SAM" id="MobiDB-lite"/>
    </source>
</evidence>
<dbReference type="EMBL" id="ML769388">
    <property type="protein sequence ID" value="KAE9409188.1"/>
    <property type="molecule type" value="Genomic_DNA"/>
</dbReference>
<dbReference type="InterPro" id="IPR041698">
    <property type="entry name" value="Methyltransf_25"/>
</dbReference>
<feature type="compositionally biased region" description="Low complexity" evidence="1">
    <location>
        <begin position="498"/>
        <end position="518"/>
    </location>
</feature>
<feature type="compositionally biased region" description="Polar residues" evidence="1">
    <location>
        <begin position="1"/>
        <end position="11"/>
    </location>
</feature>
<dbReference type="Pfam" id="PF13649">
    <property type="entry name" value="Methyltransf_25"/>
    <property type="match status" value="1"/>
</dbReference>
<feature type="compositionally biased region" description="Basic residues" evidence="1">
    <location>
        <begin position="369"/>
        <end position="379"/>
    </location>
</feature>
<dbReference type="PANTHER" id="PTHR43591:SF24">
    <property type="entry name" value="2-METHOXY-6-POLYPRENYL-1,4-BENZOQUINOL METHYLASE, MITOCHONDRIAL"/>
    <property type="match status" value="1"/>
</dbReference>
<feature type="region of interest" description="Disordered" evidence="1">
    <location>
        <begin position="697"/>
        <end position="732"/>
    </location>
</feature>
<dbReference type="Proteomes" id="UP000799118">
    <property type="component" value="Unassembled WGS sequence"/>
</dbReference>
<dbReference type="AlphaFoldDB" id="A0A6A4IIX4"/>
<feature type="region of interest" description="Disordered" evidence="1">
    <location>
        <begin position="760"/>
        <end position="810"/>
    </location>
</feature>
<keyword evidence="4" id="KW-1185">Reference proteome</keyword>
<evidence type="ECO:0000259" key="2">
    <source>
        <dbReference type="Pfam" id="PF13649"/>
    </source>
</evidence>